<name>E6MX13_NEIMH</name>
<proteinExistence type="predicted"/>
<gene>
    <name evidence="1" type="ORF">NMH_0616</name>
</gene>
<dbReference type="PATRIC" id="fig|909420.4.peg.1230"/>
<evidence type="ECO:0000313" key="1">
    <source>
        <dbReference type="EMBL" id="EFV63837.1"/>
    </source>
</evidence>
<dbReference type="EMBL" id="AEQZ01000020">
    <property type="protein sequence ID" value="EFV63837.1"/>
    <property type="molecule type" value="Genomic_DNA"/>
</dbReference>
<accession>E6MX13</accession>
<dbReference type="AlphaFoldDB" id="E6MX13"/>
<organism evidence="1 2">
    <name type="scientific">Neisseria meningitidis serogroup B / serotype 15 (strain H44/76)</name>
    <dbReference type="NCBI Taxonomy" id="909420"/>
    <lineage>
        <taxon>Bacteria</taxon>
        <taxon>Pseudomonadati</taxon>
        <taxon>Pseudomonadota</taxon>
        <taxon>Betaproteobacteria</taxon>
        <taxon>Neisseriales</taxon>
        <taxon>Neisseriaceae</taxon>
        <taxon>Neisseria</taxon>
    </lineage>
</organism>
<protein>
    <submittedName>
        <fullName evidence="1">Uncharacterized protein</fullName>
    </submittedName>
</protein>
<sequence>MPSERLFQTAFCCRQDKCFQEQAAAYHNVPHLCVRPFRNQDIVD</sequence>
<dbReference type="Proteomes" id="UP000032707">
    <property type="component" value="Unassembled WGS sequence"/>
</dbReference>
<comment type="caution">
    <text evidence="1">The sequence shown here is derived from an EMBL/GenBank/DDBJ whole genome shotgun (WGS) entry which is preliminary data.</text>
</comment>
<reference evidence="1 2" key="1">
    <citation type="journal article" date="2011" name="J. Bacteriol.">
        <title>Genome sequence of Neisseria meningitidis serogroup B strain H44/76.</title>
        <authorList>
            <person name="Piet J.R."/>
            <person name="Huis In 't Veld R.A."/>
            <person name="van Schaik B.D."/>
            <person name="van Kampen A.H."/>
            <person name="Baas F."/>
            <person name="van de Beek D."/>
            <person name="Pannekoek Y."/>
            <person name="van der Ende A."/>
        </authorList>
    </citation>
    <scope>NUCLEOTIDE SEQUENCE [LARGE SCALE GENOMIC DNA]</scope>
    <source>
        <strain evidence="1 2">H44/76</strain>
    </source>
</reference>
<evidence type="ECO:0000313" key="2">
    <source>
        <dbReference type="Proteomes" id="UP000032707"/>
    </source>
</evidence>